<protein>
    <recommendedName>
        <fullName evidence="2">RING-type E3 ubiquitin transferase</fullName>
        <ecNumber evidence="2">2.3.2.27</ecNumber>
    </recommendedName>
</protein>
<feature type="domain" description="RING-type" evidence="7">
    <location>
        <begin position="222"/>
        <end position="266"/>
    </location>
</feature>
<gene>
    <name evidence="8" type="ORF">QN277_024476</name>
</gene>
<dbReference type="Gene3D" id="3.30.40.10">
    <property type="entry name" value="Zinc/RING finger domain, C3HC4 (zinc finger)"/>
    <property type="match status" value="1"/>
</dbReference>
<evidence type="ECO:0000259" key="7">
    <source>
        <dbReference type="PROSITE" id="PS50089"/>
    </source>
</evidence>
<dbReference type="GO" id="GO:0008270">
    <property type="term" value="F:zinc ion binding"/>
    <property type="evidence" value="ECO:0007669"/>
    <property type="project" value="UniProtKB-KW"/>
</dbReference>
<dbReference type="PANTHER" id="PTHR15710:SF77">
    <property type="entry name" value="RING-H2 FINGER PROTEIN ATL21B"/>
    <property type="match status" value="1"/>
</dbReference>
<keyword evidence="3" id="KW-0479">Metal-binding</keyword>
<dbReference type="PANTHER" id="PTHR15710">
    <property type="entry name" value="E3 UBIQUITIN-PROTEIN LIGASE PRAJA"/>
    <property type="match status" value="1"/>
</dbReference>
<dbReference type="GO" id="GO:0016567">
    <property type="term" value="P:protein ubiquitination"/>
    <property type="evidence" value="ECO:0007669"/>
    <property type="project" value="TreeGrafter"/>
</dbReference>
<dbReference type="GO" id="GO:0005737">
    <property type="term" value="C:cytoplasm"/>
    <property type="evidence" value="ECO:0007669"/>
    <property type="project" value="TreeGrafter"/>
</dbReference>
<dbReference type="SMART" id="SM00744">
    <property type="entry name" value="RINGv"/>
    <property type="match status" value="1"/>
</dbReference>
<evidence type="ECO:0000256" key="2">
    <source>
        <dbReference type="ARBA" id="ARBA00012483"/>
    </source>
</evidence>
<dbReference type="EC" id="2.3.2.27" evidence="2"/>
<dbReference type="AlphaFoldDB" id="A0AAE1JEW0"/>
<name>A0AAE1JEW0_9FABA</name>
<evidence type="ECO:0000313" key="9">
    <source>
        <dbReference type="Proteomes" id="UP001293593"/>
    </source>
</evidence>
<dbReference type="SMART" id="SM00184">
    <property type="entry name" value="RING"/>
    <property type="match status" value="1"/>
</dbReference>
<comment type="caution">
    <text evidence="8">The sequence shown here is derived from an EMBL/GenBank/DDBJ whole genome shotgun (WGS) entry which is preliminary data.</text>
</comment>
<accession>A0AAE1JEW0</accession>
<reference evidence="8" key="1">
    <citation type="submission" date="2023-10" db="EMBL/GenBank/DDBJ databases">
        <title>Chromosome-level genome of the transformable northern wattle, Acacia crassicarpa.</title>
        <authorList>
            <person name="Massaro I."/>
            <person name="Sinha N.R."/>
            <person name="Poethig S."/>
            <person name="Leichty A.R."/>
        </authorList>
    </citation>
    <scope>NUCLEOTIDE SEQUENCE</scope>
    <source>
        <strain evidence="8">Acra3RX</strain>
        <tissue evidence="8">Leaf</tissue>
    </source>
</reference>
<evidence type="ECO:0000256" key="4">
    <source>
        <dbReference type="ARBA" id="ARBA00022771"/>
    </source>
</evidence>
<comment type="catalytic activity">
    <reaction evidence="1">
        <text>S-ubiquitinyl-[E2 ubiquitin-conjugating enzyme]-L-cysteine + [acceptor protein]-L-lysine = [E2 ubiquitin-conjugating enzyme]-L-cysteine + N(6)-ubiquitinyl-[acceptor protein]-L-lysine.</text>
        <dbReference type="EC" id="2.3.2.27"/>
    </reaction>
</comment>
<dbReference type="PROSITE" id="PS50089">
    <property type="entry name" value="ZF_RING_2"/>
    <property type="match status" value="1"/>
</dbReference>
<dbReference type="Pfam" id="PF13639">
    <property type="entry name" value="zf-RING_2"/>
    <property type="match status" value="1"/>
</dbReference>
<keyword evidence="9" id="KW-1185">Reference proteome</keyword>
<dbReference type="InterPro" id="IPR011016">
    <property type="entry name" value="Znf_RING-CH"/>
</dbReference>
<sequence>MTSSYISISEDLMEDRFDISFTVIQHGISPTTGLLQMTHFEVFQSPITMPCEELIRDVPTFLYRNVRGYLSENDVGLLASEIIYYHQEVIRRTTIRTTEHRLIPLIVDLHVATFDHGLVHSFFNLQTTAIYGDNEYIYMIDVGDDDQEPIEFSHVVDSSIQQSFDYDNRHIINTTDDPESVEINQLIEESMQHLFIVPTTQEAISLLKKMKISDDKVKEGQCSICLEDFDDRGDGDDVLGLPCDHFFHHNCIVQWLNMGHTCPLCRFELPIE</sequence>
<dbReference type="InterPro" id="IPR001841">
    <property type="entry name" value="Znf_RING"/>
</dbReference>
<organism evidence="8 9">
    <name type="scientific">Acacia crassicarpa</name>
    <name type="common">northern wattle</name>
    <dbReference type="NCBI Taxonomy" id="499986"/>
    <lineage>
        <taxon>Eukaryota</taxon>
        <taxon>Viridiplantae</taxon>
        <taxon>Streptophyta</taxon>
        <taxon>Embryophyta</taxon>
        <taxon>Tracheophyta</taxon>
        <taxon>Spermatophyta</taxon>
        <taxon>Magnoliopsida</taxon>
        <taxon>eudicotyledons</taxon>
        <taxon>Gunneridae</taxon>
        <taxon>Pentapetalae</taxon>
        <taxon>rosids</taxon>
        <taxon>fabids</taxon>
        <taxon>Fabales</taxon>
        <taxon>Fabaceae</taxon>
        <taxon>Caesalpinioideae</taxon>
        <taxon>mimosoid clade</taxon>
        <taxon>Acacieae</taxon>
        <taxon>Acacia</taxon>
    </lineage>
</organism>
<evidence type="ECO:0000256" key="3">
    <source>
        <dbReference type="ARBA" id="ARBA00022723"/>
    </source>
</evidence>
<evidence type="ECO:0000256" key="6">
    <source>
        <dbReference type="PROSITE-ProRule" id="PRU00175"/>
    </source>
</evidence>
<dbReference type="GO" id="GO:0061630">
    <property type="term" value="F:ubiquitin protein ligase activity"/>
    <property type="evidence" value="ECO:0007669"/>
    <property type="project" value="UniProtKB-EC"/>
</dbReference>
<dbReference type="EMBL" id="JAWXYG010000007">
    <property type="protein sequence ID" value="KAK4267736.1"/>
    <property type="molecule type" value="Genomic_DNA"/>
</dbReference>
<evidence type="ECO:0000256" key="5">
    <source>
        <dbReference type="ARBA" id="ARBA00022833"/>
    </source>
</evidence>
<keyword evidence="4 6" id="KW-0863">Zinc-finger</keyword>
<keyword evidence="5" id="KW-0862">Zinc</keyword>
<evidence type="ECO:0000256" key="1">
    <source>
        <dbReference type="ARBA" id="ARBA00000900"/>
    </source>
</evidence>
<evidence type="ECO:0000313" key="8">
    <source>
        <dbReference type="EMBL" id="KAK4267736.1"/>
    </source>
</evidence>
<dbReference type="InterPro" id="IPR013083">
    <property type="entry name" value="Znf_RING/FYVE/PHD"/>
</dbReference>
<dbReference type="SUPFAM" id="SSF57850">
    <property type="entry name" value="RING/U-box"/>
    <property type="match status" value="1"/>
</dbReference>
<proteinExistence type="predicted"/>
<dbReference type="Proteomes" id="UP001293593">
    <property type="component" value="Unassembled WGS sequence"/>
</dbReference>